<organism evidence="6 7">
    <name type="scientific">Prochlorococcus marinus str. MIT 9314</name>
    <dbReference type="NCBI Taxonomy" id="167548"/>
    <lineage>
        <taxon>Bacteria</taxon>
        <taxon>Bacillati</taxon>
        <taxon>Cyanobacteriota</taxon>
        <taxon>Cyanophyceae</taxon>
        <taxon>Synechococcales</taxon>
        <taxon>Prochlorococcaceae</taxon>
        <taxon>Prochlorococcus</taxon>
    </lineage>
</organism>
<gene>
    <name evidence="6" type="ORF">EU98_0498</name>
</gene>
<sequence>MSYSAGLNILEPQVINRERIQDLIDSFSSIGASENGSVSRRGFSDEDIYARNFFMKTLKELGLKIRIDTAGNIIARLDGHDNNLPPIVTGSHLDTVPKGGKYDGTLGVIAGIEIAFFLQENDIKLNRPFEIIVFADEESTMIGCKGFTGNLSVKEEDFVTSNSCSIIDNLSRIGGNWLEIKSAARSKKDIFAFLELHVEQGKVLEDGGLDIGIVNGIVGQKRITVRVKGQANHAGTTPMSNRNDALLAASKIIVGIEQIAKTTSESAVATVGKLKLHPNAANVIPGEAVFTIDMRDLDEDVIGKMSLRIENLCSEIQEGTGCVVQIEPQFEVIPTKSCPKLVSSSFHESEKLGFKTGILPSKASHDSQEIGRICPMVMIFVPSRNGLSHSYKEYTSLDQCANGIEVLLNTIFSIDKNFLDKPLMI</sequence>
<feature type="binding site" evidence="3">
    <location>
        <position position="92"/>
    </location>
    <ligand>
        <name>Zn(2+)</name>
        <dbReference type="ChEBI" id="CHEBI:29105"/>
        <label>1</label>
    </ligand>
</feature>
<dbReference type="InterPro" id="IPR011650">
    <property type="entry name" value="Peptidase_M20_dimer"/>
</dbReference>
<protein>
    <submittedName>
        <fullName evidence="6">N-carbamoyl-L-amino acid hydrolase</fullName>
        <ecNumber evidence="6">3.5.1.87</ecNumber>
    </submittedName>
</protein>
<feature type="binding site" evidence="4">
    <location>
        <position position="222"/>
    </location>
    <ligand>
        <name>allantoate</name>
        <dbReference type="ChEBI" id="CHEBI:17536"/>
    </ligand>
</feature>
<feature type="binding site" evidence="4">
    <location>
        <position position="282"/>
    </location>
    <ligand>
        <name>allantoate</name>
        <dbReference type="ChEBI" id="CHEBI:17536"/>
    </ligand>
</feature>
<comment type="caution">
    <text evidence="6">The sequence shown here is derived from an EMBL/GenBank/DDBJ whole genome shotgun (WGS) entry which is preliminary data.</text>
</comment>
<dbReference type="CDD" id="cd03884">
    <property type="entry name" value="M20_bAS"/>
    <property type="match status" value="1"/>
</dbReference>
<keyword evidence="2 6" id="KW-0378">Hydrolase</keyword>
<evidence type="ECO:0000259" key="5">
    <source>
        <dbReference type="Pfam" id="PF07687"/>
    </source>
</evidence>
<dbReference type="AlphaFoldDB" id="A0A0A2AL49"/>
<accession>A0A0A2AL49</accession>
<dbReference type="NCBIfam" id="TIGR01879">
    <property type="entry name" value="hydantase"/>
    <property type="match status" value="1"/>
</dbReference>
<dbReference type="InterPro" id="IPR002933">
    <property type="entry name" value="Peptidase_M20"/>
</dbReference>
<keyword evidence="3" id="KW-0479">Metal-binding</keyword>
<dbReference type="GO" id="GO:0050538">
    <property type="term" value="F:N-carbamoyl-L-amino-acid hydrolase activity"/>
    <property type="evidence" value="ECO:0007669"/>
    <property type="project" value="UniProtKB-EC"/>
</dbReference>
<dbReference type="GO" id="GO:0046872">
    <property type="term" value="F:metal ion binding"/>
    <property type="evidence" value="ECO:0007669"/>
    <property type="project" value="UniProtKB-KW"/>
</dbReference>
<evidence type="ECO:0000256" key="3">
    <source>
        <dbReference type="PIRSR" id="PIRSR001235-1"/>
    </source>
</evidence>
<dbReference type="EMBL" id="JNAO01000004">
    <property type="protein sequence ID" value="KGG02558.1"/>
    <property type="molecule type" value="Genomic_DNA"/>
</dbReference>
<dbReference type="GO" id="GO:0016813">
    <property type="term" value="F:hydrolase activity, acting on carbon-nitrogen (but not peptide) bonds, in linear amidines"/>
    <property type="evidence" value="ECO:0007669"/>
    <property type="project" value="InterPro"/>
</dbReference>
<feature type="binding site" evidence="3">
    <location>
        <position position="197"/>
    </location>
    <ligand>
        <name>Zn(2+)</name>
        <dbReference type="ChEBI" id="CHEBI:29105"/>
        <label>1</label>
    </ligand>
</feature>
<reference evidence="7" key="1">
    <citation type="journal article" date="2014" name="Sci. Data">
        <title>Genomes of diverse isolates of the marine cyanobacterium Prochlorococcus.</title>
        <authorList>
            <person name="Biller S."/>
            <person name="Berube P."/>
            <person name="Thompson J."/>
            <person name="Kelly L."/>
            <person name="Roggensack S."/>
            <person name="Awad L."/>
            <person name="Roache-Johnson K."/>
            <person name="Ding H."/>
            <person name="Giovannoni S.J."/>
            <person name="Moore L.R."/>
            <person name="Chisholm S.W."/>
        </authorList>
    </citation>
    <scope>NUCLEOTIDE SEQUENCE [LARGE SCALE GENOMIC DNA]</scope>
    <source>
        <strain evidence="7">MIT 9314</strain>
    </source>
</reference>
<feature type="binding site" evidence="4">
    <location>
        <position position="295"/>
    </location>
    <ligand>
        <name>allantoate</name>
        <dbReference type="ChEBI" id="CHEBI:17536"/>
    </ligand>
</feature>
<dbReference type="RefSeq" id="WP_032515343.1">
    <property type="nucleotide sequence ID" value="NZ_JNAO01000004.1"/>
</dbReference>
<dbReference type="Pfam" id="PF01546">
    <property type="entry name" value="Peptidase_M20"/>
    <property type="match status" value="1"/>
</dbReference>
<dbReference type="PANTHER" id="PTHR32494">
    <property type="entry name" value="ALLANTOATE DEIMINASE-RELATED"/>
    <property type="match status" value="1"/>
</dbReference>
<feature type="binding site" evidence="3">
    <location>
        <position position="103"/>
    </location>
    <ligand>
        <name>Zn(2+)</name>
        <dbReference type="ChEBI" id="CHEBI:29105"/>
        <label>2</label>
    </ligand>
</feature>
<dbReference type="PIRSF" id="PIRSF001235">
    <property type="entry name" value="Amidase_carbamoylase"/>
    <property type="match status" value="1"/>
</dbReference>
<dbReference type="Gene3D" id="3.40.630.10">
    <property type="entry name" value="Zn peptidases"/>
    <property type="match status" value="1"/>
</dbReference>
<dbReference type="PANTHER" id="PTHR32494:SF5">
    <property type="entry name" value="ALLANTOATE AMIDOHYDROLASE"/>
    <property type="match status" value="1"/>
</dbReference>
<dbReference type="SUPFAM" id="SSF53187">
    <property type="entry name" value="Zn-dependent exopeptidases"/>
    <property type="match status" value="1"/>
</dbReference>
<dbReference type="eggNOG" id="COG0624">
    <property type="taxonomic scope" value="Bacteria"/>
</dbReference>
<dbReference type="InterPro" id="IPR036264">
    <property type="entry name" value="Bact_exopeptidase_dim_dom"/>
</dbReference>
<feature type="binding site" evidence="3">
    <location>
        <position position="103"/>
    </location>
    <ligand>
        <name>Zn(2+)</name>
        <dbReference type="ChEBI" id="CHEBI:29105"/>
        <label>1</label>
    </ligand>
</feature>
<proteinExistence type="inferred from homology"/>
<comment type="similarity">
    <text evidence="1">Belongs to the peptidase M20 family.</text>
</comment>
<dbReference type="Proteomes" id="UP000030533">
    <property type="component" value="Unassembled WGS sequence"/>
</dbReference>
<evidence type="ECO:0000313" key="6">
    <source>
        <dbReference type="EMBL" id="KGG02558.1"/>
    </source>
</evidence>
<feature type="domain" description="Peptidase M20 dimerisation" evidence="5">
    <location>
        <begin position="217"/>
        <end position="315"/>
    </location>
</feature>
<dbReference type="Pfam" id="PF07687">
    <property type="entry name" value="M20_dimer"/>
    <property type="match status" value="1"/>
</dbReference>
<dbReference type="Gene3D" id="3.30.70.360">
    <property type="match status" value="1"/>
</dbReference>
<comment type="cofactor">
    <cofactor evidence="3">
        <name>Zn(2+)</name>
        <dbReference type="ChEBI" id="CHEBI:29105"/>
    </cofactor>
    <text evidence="3">Binds 2 Zn(2+) ions per subunit.</text>
</comment>
<keyword evidence="3" id="KW-0862">Zinc</keyword>
<feature type="binding site" evidence="3">
    <location>
        <position position="138"/>
    </location>
    <ligand>
        <name>Zn(2+)</name>
        <dbReference type="ChEBI" id="CHEBI:29105"/>
        <label>2</label>
    </ligand>
</feature>
<dbReference type="NCBIfam" id="NF006771">
    <property type="entry name" value="PRK09290.1-5"/>
    <property type="match status" value="1"/>
</dbReference>
<evidence type="ECO:0000256" key="4">
    <source>
        <dbReference type="PIRSR" id="PIRSR001235-2"/>
    </source>
</evidence>
<name>A0A0A2AL49_PROMR</name>
<feature type="binding site" evidence="3">
    <location>
        <position position="389"/>
    </location>
    <ligand>
        <name>Zn(2+)</name>
        <dbReference type="ChEBI" id="CHEBI:29105"/>
        <label>2</label>
    </ligand>
</feature>
<evidence type="ECO:0000313" key="7">
    <source>
        <dbReference type="Proteomes" id="UP000030533"/>
    </source>
</evidence>
<dbReference type="STRING" id="167548.EU98_0498"/>
<dbReference type="SUPFAM" id="SSF55031">
    <property type="entry name" value="Bacterial exopeptidase dimerisation domain"/>
    <property type="match status" value="1"/>
</dbReference>
<dbReference type="InterPro" id="IPR010158">
    <property type="entry name" value="Amidase_Cbmase"/>
</dbReference>
<evidence type="ECO:0000256" key="1">
    <source>
        <dbReference type="ARBA" id="ARBA00006153"/>
    </source>
</evidence>
<dbReference type="EC" id="3.5.1.87" evidence="6"/>
<evidence type="ECO:0000256" key="2">
    <source>
        <dbReference type="ARBA" id="ARBA00022801"/>
    </source>
</evidence>